<gene>
    <name evidence="3" type="ORF">ACFSJ0_28740</name>
</gene>
<dbReference type="EMBL" id="JBHUCM010000023">
    <property type="protein sequence ID" value="MFD1541072.1"/>
    <property type="molecule type" value="Genomic_DNA"/>
</dbReference>
<evidence type="ECO:0000259" key="1">
    <source>
        <dbReference type="Pfam" id="PF00501"/>
    </source>
</evidence>
<sequence length="516" mass="56452">MARLLRRFAETRPDELALADDEGTTTWRELNERVDRLCGALLGSGLAAGDVIAVHAANRREYFEVMAAAGHIGLRYVLVNWHWTAQELRYVLQDAGVRALFSEPAFAAQASEALVGLDLPTRVAFGTGIPGFVPYAEFVAAASPDEPAVQVMGTPMFYTSGTTGRPKGVNRKLFTVGAPVDHLALLAEGFAATFAIPDHGRTLLVGPVYHSAQWAFSFTLFLSGRSVVMRRAFDPAQTLHLIDQHAITNVHLVPTQFVRLLRLDAATRQSFSGTSLAAVWHGAAPCSPQVKREMIDWLGPVVHEYYGSTEASINTIITADQWLAKPGSVGRALGTTEIHILRSDGTVAKPGEQGEIWFRYTSGDDVEYWGDPDKTAAIHRTDGRFTTGDIGYFDEDGYLFLCDRAIDMIISGGVNIYPAEIENALITHPAVRDVAVFGVPDDEYGEQVKAVVQLAEDAHATDDLAGALMAHCRDSLAGYKVPRSIDFVPELPRTPTGKLYKRLLRDPYWQAGSRRI</sequence>
<evidence type="ECO:0000259" key="2">
    <source>
        <dbReference type="Pfam" id="PF13193"/>
    </source>
</evidence>
<dbReference type="InterPro" id="IPR020845">
    <property type="entry name" value="AMP-binding_CS"/>
</dbReference>
<dbReference type="InterPro" id="IPR025110">
    <property type="entry name" value="AMP-bd_C"/>
</dbReference>
<dbReference type="Proteomes" id="UP001597097">
    <property type="component" value="Unassembled WGS sequence"/>
</dbReference>
<reference evidence="4" key="1">
    <citation type="journal article" date="2019" name="Int. J. Syst. Evol. Microbiol.">
        <title>The Global Catalogue of Microorganisms (GCM) 10K type strain sequencing project: providing services to taxonomists for standard genome sequencing and annotation.</title>
        <authorList>
            <consortium name="The Broad Institute Genomics Platform"/>
            <consortium name="The Broad Institute Genome Sequencing Center for Infectious Disease"/>
            <person name="Wu L."/>
            <person name="Ma J."/>
        </authorList>
    </citation>
    <scope>NUCLEOTIDE SEQUENCE [LARGE SCALE GENOMIC DNA]</scope>
    <source>
        <strain evidence="4">CGMCC 1.15399</strain>
    </source>
</reference>
<dbReference type="InterPro" id="IPR000873">
    <property type="entry name" value="AMP-dep_synth/lig_dom"/>
</dbReference>
<feature type="domain" description="AMP-dependent synthetase/ligase" evidence="1">
    <location>
        <begin position="6"/>
        <end position="359"/>
    </location>
</feature>
<proteinExistence type="predicted"/>
<organism evidence="3 4">
    <name type="scientific">Nonomuraea guangzhouensis</name>
    <dbReference type="NCBI Taxonomy" id="1291555"/>
    <lineage>
        <taxon>Bacteria</taxon>
        <taxon>Bacillati</taxon>
        <taxon>Actinomycetota</taxon>
        <taxon>Actinomycetes</taxon>
        <taxon>Streptosporangiales</taxon>
        <taxon>Streptosporangiaceae</taxon>
        <taxon>Nonomuraea</taxon>
    </lineage>
</organism>
<dbReference type="RefSeq" id="WP_219529672.1">
    <property type="nucleotide sequence ID" value="NZ_JAHKRM010000007.1"/>
</dbReference>
<dbReference type="Pfam" id="PF13193">
    <property type="entry name" value="AMP-binding_C"/>
    <property type="match status" value="1"/>
</dbReference>
<dbReference type="PANTHER" id="PTHR43767">
    <property type="entry name" value="LONG-CHAIN-FATTY-ACID--COA LIGASE"/>
    <property type="match status" value="1"/>
</dbReference>
<accession>A0ABW4GIY1</accession>
<comment type="caution">
    <text evidence="3">The sequence shown here is derived from an EMBL/GenBank/DDBJ whole genome shotgun (WGS) entry which is preliminary data.</text>
</comment>
<protein>
    <submittedName>
        <fullName evidence="3">AMP-binding protein</fullName>
    </submittedName>
</protein>
<dbReference type="PANTHER" id="PTHR43767:SF7">
    <property type="entry name" value="MEDIUM_LONG-CHAIN-FATTY-ACID--COA LIGASE FADD8"/>
    <property type="match status" value="1"/>
</dbReference>
<evidence type="ECO:0000313" key="3">
    <source>
        <dbReference type="EMBL" id="MFD1541072.1"/>
    </source>
</evidence>
<dbReference type="Pfam" id="PF00501">
    <property type="entry name" value="AMP-binding"/>
    <property type="match status" value="1"/>
</dbReference>
<dbReference type="InterPro" id="IPR050237">
    <property type="entry name" value="ATP-dep_AMP-bd_enzyme"/>
</dbReference>
<name>A0ABW4GIY1_9ACTN</name>
<evidence type="ECO:0000313" key="4">
    <source>
        <dbReference type="Proteomes" id="UP001597097"/>
    </source>
</evidence>
<feature type="domain" description="AMP-binding enzyme C-terminal" evidence="2">
    <location>
        <begin position="420"/>
        <end position="498"/>
    </location>
</feature>
<dbReference type="PROSITE" id="PS00455">
    <property type="entry name" value="AMP_BINDING"/>
    <property type="match status" value="1"/>
</dbReference>
<keyword evidence="4" id="KW-1185">Reference proteome</keyword>